<reference evidence="2" key="2">
    <citation type="submission" date="2023-06" db="EMBL/GenBank/DDBJ databases">
        <authorList>
            <consortium name="Lawrence Berkeley National Laboratory"/>
            <person name="Haridas S."/>
            <person name="Hensen N."/>
            <person name="Bonometti L."/>
            <person name="Westerberg I."/>
            <person name="Brannstrom I.O."/>
            <person name="Guillou S."/>
            <person name="Cros-Aarteil S."/>
            <person name="Calhoun S."/>
            <person name="Kuo A."/>
            <person name="Mondo S."/>
            <person name="Pangilinan J."/>
            <person name="Riley R."/>
            <person name="Labutti K."/>
            <person name="Andreopoulos B."/>
            <person name="Lipzen A."/>
            <person name="Chen C."/>
            <person name="Yanf M."/>
            <person name="Daum C."/>
            <person name="Ng V."/>
            <person name="Clum A."/>
            <person name="Steindorff A."/>
            <person name="Ohm R."/>
            <person name="Martin F."/>
            <person name="Silar P."/>
            <person name="Natvig D."/>
            <person name="Lalanne C."/>
            <person name="Gautier V."/>
            <person name="Ament-Velasquez S.L."/>
            <person name="Kruys A."/>
            <person name="Hutchinson M.I."/>
            <person name="Powell A.J."/>
            <person name="Barry K."/>
            <person name="Miller A.N."/>
            <person name="Grigoriev I.V."/>
            <person name="Debuchy R."/>
            <person name="Gladieux P."/>
            <person name="Thoren M.H."/>
            <person name="Johannesson H."/>
        </authorList>
    </citation>
    <scope>NUCLEOTIDE SEQUENCE</scope>
    <source>
        <strain evidence="2">SMH4131-1</strain>
    </source>
</reference>
<protein>
    <submittedName>
        <fullName evidence="2">Uncharacterized protein</fullName>
    </submittedName>
</protein>
<dbReference type="Gene3D" id="2.120.10.30">
    <property type="entry name" value="TolB, C-terminal domain"/>
    <property type="match status" value="1"/>
</dbReference>
<feature type="signal peptide" evidence="1">
    <location>
        <begin position="1"/>
        <end position="23"/>
    </location>
</feature>
<proteinExistence type="predicted"/>
<dbReference type="EMBL" id="JAUEPO010000002">
    <property type="protein sequence ID" value="KAK3332949.1"/>
    <property type="molecule type" value="Genomic_DNA"/>
</dbReference>
<evidence type="ECO:0000256" key="1">
    <source>
        <dbReference type="SAM" id="SignalP"/>
    </source>
</evidence>
<accession>A0AAE0IX98</accession>
<reference evidence="2" key="1">
    <citation type="journal article" date="2023" name="Mol. Phylogenet. Evol.">
        <title>Genome-scale phylogeny and comparative genomics of the fungal order Sordariales.</title>
        <authorList>
            <person name="Hensen N."/>
            <person name="Bonometti L."/>
            <person name="Westerberg I."/>
            <person name="Brannstrom I.O."/>
            <person name="Guillou S."/>
            <person name="Cros-Aarteil S."/>
            <person name="Calhoun S."/>
            <person name="Haridas S."/>
            <person name="Kuo A."/>
            <person name="Mondo S."/>
            <person name="Pangilinan J."/>
            <person name="Riley R."/>
            <person name="LaButti K."/>
            <person name="Andreopoulos B."/>
            <person name="Lipzen A."/>
            <person name="Chen C."/>
            <person name="Yan M."/>
            <person name="Daum C."/>
            <person name="Ng V."/>
            <person name="Clum A."/>
            <person name="Steindorff A."/>
            <person name="Ohm R.A."/>
            <person name="Martin F."/>
            <person name="Silar P."/>
            <person name="Natvig D.O."/>
            <person name="Lalanne C."/>
            <person name="Gautier V."/>
            <person name="Ament-Velasquez S.L."/>
            <person name="Kruys A."/>
            <person name="Hutchinson M.I."/>
            <person name="Powell A.J."/>
            <person name="Barry K."/>
            <person name="Miller A.N."/>
            <person name="Grigoriev I.V."/>
            <person name="Debuchy R."/>
            <person name="Gladieux P."/>
            <person name="Hiltunen Thoren M."/>
            <person name="Johannesson H."/>
        </authorList>
    </citation>
    <scope>NUCLEOTIDE SEQUENCE</scope>
    <source>
        <strain evidence="2">SMH4131-1</strain>
    </source>
</reference>
<dbReference type="PANTHER" id="PTHR42060">
    <property type="entry name" value="NHL REPEAT-CONTAINING PROTEIN-RELATED"/>
    <property type="match status" value="1"/>
</dbReference>
<gene>
    <name evidence="2" type="ORF">B0T19DRAFT_473717</name>
</gene>
<evidence type="ECO:0000313" key="3">
    <source>
        <dbReference type="Proteomes" id="UP001286456"/>
    </source>
</evidence>
<keyword evidence="3" id="KW-1185">Reference proteome</keyword>
<comment type="caution">
    <text evidence="2">The sequence shown here is derived from an EMBL/GenBank/DDBJ whole genome shotgun (WGS) entry which is preliminary data.</text>
</comment>
<dbReference type="PANTHER" id="PTHR42060:SF1">
    <property type="entry name" value="NHL REPEAT-CONTAINING PROTEIN"/>
    <property type="match status" value="1"/>
</dbReference>
<feature type="chain" id="PRO_5042029292" evidence="1">
    <location>
        <begin position="24"/>
        <end position="355"/>
    </location>
</feature>
<dbReference type="SUPFAM" id="SSF63829">
    <property type="entry name" value="Calcium-dependent phosphotriesterase"/>
    <property type="match status" value="1"/>
</dbReference>
<organism evidence="2 3">
    <name type="scientific">Cercophora scortea</name>
    <dbReference type="NCBI Taxonomy" id="314031"/>
    <lineage>
        <taxon>Eukaryota</taxon>
        <taxon>Fungi</taxon>
        <taxon>Dikarya</taxon>
        <taxon>Ascomycota</taxon>
        <taxon>Pezizomycotina</taxon>
        <taxon>Sordariomycetes</taxon>
        <taxon>Sordariomycetidae</taxon>
        <taxon>Sordariales</taxon>
        <taxon>Lasiosphaeriaceae</taxon>
        <taxon>Cercophora</taxon>
    </lineage>
</organism>
<evidence type="ECO:0000313" key="2">
    <source>
        <dbReference type="EMBL" id="KAK3332949.1"/>
    </source>
</evidence>
<dbReference type="Proteomes" id="UP001286456">
    <property type="component" value="Unassembled WGS sequence"/>
</dbReference>
<dbReference type="AlphaFoldDB" id="A0AAE0IX98"/>
<dbReference type="InterPro" id="IPR011042">
    <property type="entry name" value="6-blade_b-propeller_TolB-like"/>
</dbReference>
<keyword evidence="1" id="KW-0732">Signal</keyword>
<sequence>MFPATTITRGLIAALLASSPALSSPTPQPPNDNPSPLPLPVHTIAQFPVGTWIENIAVRSNGDLLVTSLFPNASLYTIANPSSRSPSVSRLFTVGAAPVAGSITGLLGITEVTHDYFVFVNIDLGNNTQGLWGVDFNTPYSSPPKPHLLVSFPNSSGLPNGATTLPGSDRIVFVADSGLGLIWRVDIVAKSLSVALQVPETNHTGPAPASIGANGVHVHEGYLYWTNTEHVALYRVKITSQGWPVPGAAVETVKVFTPGAAAVDDFAFGPGGRDVAWVLTPVENTLMAVGLDLDGRSVAVAGSVDSSAVAKGTAAQFGRTARDKEVLYVVTGGDSVGGTEEGGKVVAVDTRGFHF</sequence>
<dbReference type="InterPro" id="IPR052998">
    <property type="entry name" value="Hetero-Diels-Alderase-like"/>
</dbReference>
<name>A0AAE0IX98_9PEZI</name>